<dbReference type="InterPro" id="IPR044609">
    <property type="entry name" value="FKBP2/11"/>
</dbReference>
<gene>
    <name evidence="7" type="ORF">NWE73_07830</name>
</gene>
<dbReference type="Gene3D" id="3.10.50.40">
    <property type="match status" value="1"/>
</dbReference>
<proteinExistence type="inferred from homology"/>
<evidence type="ECO:0000256" key="4">
    <source>
        <dbReference type="PROSITE-ProRule" id="PRU00277"/>
    </source>
</evidence>
<evidence type="ECO:0000256" key="1">
    <source>
        <dbReference type="ARBA" id="ARBA00000971"/>
    </source>
</evidence>
<organism evidence="7 8">
    <name type="scientific">Bdellovibrio svalbardensis</name>
    <dbReference type="NCBI Taxonomy" id="2972972"/>
    <lineage>
        <taxon>Bacteria</taxon>
        <taxon>Pseudomonadati</taxon>
        <taxon>Bdellovibrionota</taxon>
        <taxon>Bdellovibrionia</taxon>
        <taxon>Bdellovibrionales</taxon>
        <taxon>Pseudobdellovibrionaceae</taxon>
        <taxon>Bdellovibrio</taxon>
    </lineage>
</organism>
<evidence type="ECO:0000256" key="2">
    <source>
        <dbReference type="ARBA" id="ARBA00023110"/>
    </source>
</evidence>
<dbReference type="InterPro" id="IPR001179">
    <property type="entry name" value="PPIase_FKBP_dom"/>
</dbReference>
<comment type="similarity">
    <text evidence="5">Belongs to the FKBP-type PPIase family.</text>
</comment>
<evidence type="ECO:0000256" key="5">
    <source>
        <dbReference type="RuleBase" id="RU003915"/>
    </source>
</evidence>
<reference evidence="7" key="1">
    <citation type="submission" date="2022-08" db="EMBL/GenBank/DDBJ databases">
        <title>Novel Bdellovibrio Species Isolated from Svalbard: Designation Bdellovibrio svalbardensis.</title>
        <authorList>
            <person name="Mitchell R.J."/>
            <person name="Choi S.Y."/>
        </authorList>
    </citation>
    <scope>NUCLEOTIDE SEQUENCE</scope>
    <source>
        <strain evidence="7">PAP01</strain>
    </source>
</reference>
<keyword evidence="2 4" id="KW-0697">Rotamase</keyword>
<dbReference type="Proteomes" id="UP001152321">
    <property type="component" value="Unassembled WGS sequence"/>
</dbReference>
<dbReference type="GO" id="GO:0003755">
    <property type="term" value="F:peptidyl-prolyl cis-trans isomerase activity"/>
    <property type="evidence" value="ECO:0007669"/>
    <property type="project" value="UniProtKB-EC"/>
</dbReference>
<comment type="caution">
    <text evidence="7">The sequence shown here is derived from an EMBL/GenBank/DDBJ whole genome shotgun (WGS) entry which is preliminary data.</text>
</comment>
<evidence type="ECO:0000313" key="8">
    <source>
        <dbReference type="Proteomes" id="UP001152321"/>
    </source>
</evidence>
<dbReference type="PANTHER" id="PTHR45779">
    <property type="entry name" value="PEPTIDYLPROLYL ISOMERASE"/>
    <property type="match status" value="1"/>
</dbReference>
<dbReference type="EC" id="5.2.1.8" evidence="5"/>
<keyword evidence="8" id="KW-1185">Reference proteome</keyword>
<evidence type="ECO:0000313" key="7">
    <source>
        <dbReference type="EMBL" id="MDG0816269.1"/>
    </source>
</evidence>
<evidence type="ECO:0000256" key="3">
    <source>
        <dbReference type="ARBA" id="ARBA00023235"/>
    </source>
</evidence>
<feature type="domain" description="PPIase FKBP-type" evidence="6">
    <location>
        <begin position="22"/>
        <end position="110"/>
    </location>
</feature>
<dbReference type="InterPro" id="IPR046357">
    <property type="entry name" value="PPIase_dom_sf"/>
</dbReference>
<keyword evidence="3 4" id="KW-0413">Isomerase</keyword>
<protein>
    <recommendedName>
        <fullName evidence="5">Peptidyl-prolyl cis-trans isomerase</fullName>
        <ecNumber evidence="5">5.2.1.8</ecNumber>
    </recommendedName>
</protein>
<dbReference type="PANTHER" id="PTHR45779:SF7">
    <property type="entry name" value="PEPTIDYLPROLYL ISOMERASE"/>
    <property type="match status" value="1"/>
</dbReference>
<accession>A0ABT6DHD9</accession>
<sequence>MSITELVITDTLVGAGKETVKGALVICQYEGFLEDGTKFDSSFDHGRPFQFVIGSGRVIKGWDQGLMGMKEGGKRTLHVPAHLAYGERQIGKFIKPNSNLIFYVELLEVRPRE</sequence>
<dbReference type="PROSITE" id="PS50059">
    <property type="entry name" value="FKBP_PPIASE"/>
    <property type="match status" value="1"/>
</dbReference>
<evidence type="ECO:0000259" key="6">
    <source>
        <dbReference type="PROSITE" id="PS50059"/>
    </source>
</evidence>
<dbReference type="EMBL" id="JANRMI010000002">
    <property type="protein sequence ID" value="MDG0816269.1"/>
    <property type="molecule type" value="Genomic_DNA"/>
</dbReference>
<name>A0ABT6DHD9_9BACT</name>
<comment type="catalytic activity">
    <reaction evidence="1 4 5">
        <text>[protein]-peptidylproline (omega=180) = [protein]-peptidylproline (omega=0)</text>
        <dbReference type="Rhea" id="RHEA:16237"/>
        <dbReference type="Rhea" id="RHEA-COMP:10747"/>
        <dbReference type="Rhea" id="RHEA-COMP:10748"/>
        <dbReference type="ChEBI" id="CHEBI:83833"/>
        <dbReference type="ChEBI" id="CHEBI:83834"/>
        <dbReference type="EC" id="5.2.1.8"/>
    </reaction>
</comment>
<dbReference type="SUPFAM" id="SSF54534">
    <property type="entry name" value="FKBP-like"/>
    <property type="match status" value="1"/>
</dbReference>
<dbReference type="Pfam" id="PF00254">
    <property type="entry name" value="FKBP_C"/>
    <property type="match status" value="1"/>
</dbReference>
<dbReference type="RefSeq" id="WP_277577746.1">
    <property type="nucleotide sequence ID" value="NZ_JANRMI010000002.1"/>
</dbReference>